<name>A0A3M0JBK5_HIRRU</name>
<feature type="domain" description="C2H2-type" evidence="3">
    <location>
        <begin position="106"/>
        <end position="133"/>
    </location>
</feature>
<evidence type="ECO:0000256" key="2">
    <source>
        <dbReference type="SAM" id="MobiDB-lite"/>
    </source>
</evidence>
<evidence type="ECO:0000256" key="1">
    <source>
        <dbReference type="PROSITE-ProRule" id="PRU00042"/>
    </source>
</evidence>
<dbReference type="Proteomes" id="UP000269221">
    <property type="component" value="Unassembled WGS sequence"/>
</dbReference>
<protein>
    <recommendedName>
        <fullName evidence="3">C2H2-type domain-containing protein</fullName>
    </recommendedName>
</protein>
<keyword evidence="1" id="KW-0863">Zinc-finger</keyword>
<evidence type="ECO:0000313" key="4">
    <source>
        <dbReference type="EMBL" id="RMB96273.1"/>
    </source>
</evidence>
<dbReference type="AlphaFoldDB" id="A0A3M0JBK5"/>
<organism evidence="4 5">
    <name type="scientific">Hirundo rustica rustica</name>
    <dbReference type="NCBI Taxonomy" id="333673"/>
    <lineage>
        <taxon>Eukaryota</taxon>
        <taxon>Metazoa</taxon>
        <taxon>Chordata</taxon>
        <taxon>Craniata</taxon>
        <taxon>Vertebrata</taxon>
        <taxon>Euteleostomi</taxon>
        <taxon>Archelosauria</taxon>
        <taxon>Archosauria</taxon>
        <taxon>Dinosauria</taxon>
        <taxon>Saurischia</taxon>
        <taxon>Theropoda</taxon>
        <taxon>Coelurosauria</taxon>
        <taxon>Aves</taxon>
        <taxon>Neognathae</taxon>
        <taxon>Neoaves</taxon>
        <taxon>Telluraves</taxon>
        <taxon>Australaves</taxon>
        <taxon>Passeriformes</taxon>
        <taxon>Sylvioidea</taxon>
        <taxon>Hirundinidae</taxon>
        <taxon>Hirundo</taxon>
    </lineage>
</organism>
<dbReference type="InterPro" id="IPR013087">
    <property type="entry name" value="Znf_C2H2_type"/>
</dbReference>
<accession>A0A3M0JBK5</accession>
<keyword evidence="1" id="KW-0479">Metal-binding</keyword>
<evidence type="ECO:0000313" key="5">
    <source>
        <dbReference type="Proteomes" id="UP000269221"/>
    </source>
</evidence>
<dbReference type="PROSITE" id="PS50157">
    <property type="entry name" value="ZINC_FINGER_C2H2_2"/>
    <property type="match status" value="1"/>
</dbReference>
<reference evidence="4 5" key="1">
    <citation type="submission" date="2018-07" db="EMBL/GenBank/DDBJ databases">
        <title>A high quality draft genome assembly of the barn swallow (H. rustica rustica).</title>
        <authorList>
            <person name="Formenti G."/>
            <person name="Chiara M."/>
            <person name="Poveda L."/>
            <person name="Francoijs K.-J."/>
            <person name="Bonisoli-Alquati A."/>
            <person name="Canova L."/>
            <person name="Gianfranceschi L."/>
            <person name="Horner D.S."/>
            <person name="Saino N."/>
        </authorList>
    </citation>
    <scope>NUCLEOTIDE SEQUENCE [LARGE SCALE GENOMIC DNA]</scope>
    <source>
        <strain evidence="4">Chelidonia</strain>
        <tissue evidence="4">Blood</tissue>
    </source>
</reference>
<proteinExistence type="predicted"/>
<sequence length="133" mass="14693">MIDLDSGTFFKDTLHAQFAENEPQRQKLLSKQWSKLSPGDKSTGYAQRQGAEPGDQGGQSPRQILVEEAVLSSSTGQESNGEEKSWRSLVRETAKADHEDLRGRSTLCQEGDQRLSQSSDLVVHAQLHDGENP</sequence>
<dbReference type="GO" id="GO:0008270">
    <property type="term" value="F:zinc ion binding"/>
    <property type="evidence" value="ECO:0007669"/>
    <property type="project" value="UniProtKB-KW"/>
</dbReference>
<gene>
    <name evidence="4" type="ORF">DUI87_27336</name>
</gene>
<keyword evidence="1" id="KW-0862">Zinc</keyword>
<keyword evidence="5" id="KW-1185">Reference proteome</keyword>
<feature type="compositionally biased region" description="Basic and acidic residues" evidence="2">
    <location>
        <begin position="81"/>
        <end position="103"/>
    </location>
</feature>
<feature type="region of interest" description="Disordered" evidence="2">
    <location>
        <begin position="21"/>
        <end position="133"/>
    </location>
</feature>
<dbReference type="EMBL" id="QRBI01000178">
    <property type="protein sequence ID" value="RMB96273.1"/>
    <property type="molecule type" value="Genomic_DNA"/>
</dbReference>
<comment type="caution">
    <text evidence="4">The sequence shown here is derived from an EMBL/GenBank/DDBJ whole genome shotgun (WGS) entry which is preliminary data.</text>
</comment>
<evidence type="ECO:0000259" key="3">
    <source>
        <dbReference type="PROSITE" id="PS50157"/>
    </source>
</evidence>